<dbReference type="AlphaFoldDB" id="A0A0P0YVS8"/>
<reference evidence="2" key="1">
    <citation type="journal article" date="2015" name="Proc. Natl. Acad. Sci. U.S.A.">
        <title>Bacterial clade with the ribosomal RNA operon on a small plasmid rather than the chromosome.</title>
        <authorList>
            <person name="Anda M."/>
            <person name="Ohtsubo Y."/>
            <person name="Okubo T."/>
            <person name="Sugawara M."/>
            <person name="Nagata Y."/>
            <person name="Tsuda M."/>
            <person name="Minamisawa K."/>
            <person name="Mitsui H."/>
        </authorList>
    </citation>
    <scope>NUCLEOTIDE SEQUENCE</scope>
    <source>
        <strain evidence="2">DSM 21988</strain>
    </source>
</reference>
<proteinExistence type="predicted"/>
<dbReference type="GO" id="GO:0004497">
    <property type="term" value="F:monooxygenase activity"/>
    <property type="evidence" value="ECO:0007669"/>
    <property type="project" value="UniProtKB-KW"/>
</dbReference>
<name>A0A0P0YVS8_9HYPH</name>
<evidence type="ECO:0000259" key="1">
    <source>
        <dbReference type="PROSITE" id="PS51725"/>
    </source>
</evidence>
<dbReference type="EMBL" id="LC066370">
    <property type="protein sequence ID" value="BAT25470.1"/>
    <property type="molecule type" value="Genomic_DNA"/>
</dbReference>
<organism evidence="2">
    <name type="scientific">Aureimonas altamirensis</name>
    <dbReference type="NCBI Taxonomy" id="370622"/>
    <lineage>
        <taxon>Bacteria</taxon>
        <taxon>Pseudomonadati</taxon>
        <taxon>Pseudomonadota</taxon>
        <taxon>Alphaproteobacteria</taxon>
        <taxon>Hyphomicrobiales</taxon>
        <taxon>Aurantimonadaceae</taxon>
        <taxon>Aureimonas</taxon>
    </lineage>
</organism>
<dbReference type="SUPFAM" id="SSF54909">
    <property type="entry name" value="Dimeric alpha+beta barrel"/>
    <property type="match status" value="1"/>
</dbReference>
<dbReference type="Pfam" id="PF03992">
    <property type="entry name" value="ABM"/>
    <property type="match status" value="1"/>
</dbReference>
<keyword evidence="2" id="KW-0560">Oxidoreductase</keyword>
<dbReference type="PROSITE" id="PS51725">
    <property type="entry name" value="ABM"/>
    <property type="match status" value="1"/>
</dbReference>
<feature type="domain" description="ABM" evidence="1">
    <location>
        <begin position="2"/>
        <end position="90"/>
    </location>
</feature>
<dbReference type="InterPro" id="IPR011008">
    <property type="entry name" value="Dimeric_a/b-barrel"/>
</dbReference>
<protein>
    <submittedName>
        <fullName evidence="2">Antibiotic biosynthesis monooxygenase</fullName>
    </submittedName>
</protein>
<accession>A0A0P0YVS8</accession>
<dbReference type="Gene3D" id="3.30.70.100">
    <property type="match status" value="1"/>
</dbReference>
<dbReference type="RefSeq" id="WP_060610826.1">
    <property type="nucleotide sequence ID" value="NZ_BBWQ01000026.1"/>
</dbReference>
<evidence type="ECO:0000313" key="2">
    <source>
        <dbReference type="EMBL" id="BAT25470.1"/>
    </source>
</evidence>
<keyword evidence="2" id="KW-0503">Monooxygenase</keyword>
<sequence length="94" mass="10724">MYVEIAEIEVTDPSGFEDAVRQAEPLFLAAKGCHGLSLHRVVENPDVYRLIVKWETVENHTVDFRQSDAFGEWRRLASPFFRVPPTVTHSKAVI</sequence>
<dbReference type="InterPro" id="IPR007138">
    <property type="entry name" value="ABM_dom"/>
</dbReference>